<keyword evidence="2" id="KW-1185">Reference proteome</keyword>
<gene>
    <name evidence="1" type="ORF">GNZ13_26390</name>
</gene>
<evidence type="ECO:0000313" key="1">
    <source>
        <dbReference type="EMBL" id="NPT58000.1"/>
    </source>
</evidence>
<dbReference type="EMBL" id="WOEZ01000146">
    <property type="protein sequence ID" value="NPT58000.1"/>
    <property type="molecule type" value="Genomic_DNA"/>
</dbReference>
<dbReference type="Proteomes" id="UP000655523">
    <property type="component" value="Unassembled WGS sequence"/>
</dbReference>
<sequence>MQCWLAWPNTSGALSELISALEPYQWGQLIHHAGAIFLGRYTGKRLAL</sequence>
<protein>
    <submittedName>
        <fullName evidence="1">Uncharacterized protein</fullName>
    </submittedName>
</protein>
<evidence type="ECO:0000313" key="2">
    <source>
        <dbReference type="Proteomes" id="UP000655523"/>
    </source>
</evidence>
<proteinExistence type="predicted"/>
<accession>A0A972SLP2</accession>
<organism evidence="1 2">
    <name type="scientific">Paraburkholderia elongata</name>
    <dbReference type="NCBI Taxonomy" id="2675747"/>
    <lineage>
        <taxon>Bacteria</taxon>
        <taxon>Pseudomonadati</taxon>
        <taxon>Pseudomonadota</taxon>
        <taxon>Betaproteobacteria</taxon>
        <taxon>Burkholderiales</taxon>
        <taxon>Burkholderiaceae</taxon>
        <taxon>Paraburkholderia</taxon>
    </lineage>
</organism>
<comment type="caution">
    <text evidence="1">The sequence shown here is derived from an EMBL/GenBank/DDBJ whole genome shotgun (WGS) entry which is preliminary data.</text>
</comment>
<dbReference type="AlphaFoldDB" id="A0A972SLP2"/>
<name>A0A972SLP2_9BURK</name>
<reference evidence="1 2" key="1">
    <citation type="submission" date="2019-11" db="EMBL/GenBank/DDBJ databases">
        <title>Metabolism of dissolved organic matter in forest soils.</title>
        <authorList>
            <person name="Cyle K.T."/>
            <person name="Wilhelm R.C."/>
            <person name="Martinez C.E."/>
        </authorList>
    </citation>
    <scope>NUCLEOTIDE SEQUENCE [LARGE SCALE GENOMIC DNA]</scope>
    <source>
        <strain evidence="1 2">5N</strain>
    </source>
</reference>